<protein>
    <submittedName>
        <fullName evidence="1">DUF4406 domain-containing protein</fullName>
    </submittedName>
</protein>
<dbReference type="Proteomes" id="UP000277007">
    <property type="component" value="Unassembled WGS sequence"/>
</dbReference>
<organism evidence="1 2">
    <name type="scientific">Azospirillum griseum</name>
    <dbReference type="NCBI Taxonomy" id="2496639"/>
    <lineage>
        <taxon>Bacteria</taxon>
        <taxon>Pseudomonadati</taxon>
        <taxon>Pseudomonadota</taxon>
        <taxon>Alphaproteobacteria</taxon>
        <taxon>Rhodospirillales</taxon>
        <taxon>Azospirillaceae</taxon>
        <taxon>Azospirillum</taxon>
    </lineage>
</organism>
<dbReference type="EMBL" id="RXMA01000016">
    <property type="protein sequence ID" value="RTR18134.1"/>
    <property type="molecule type" value="Genomic_DNA"/>
</dbReference>
<comment type="caution">
    <text evidence="1">The sequence shown here is derived from an EMBL/GenBank/DDBJ whole genome shotgun (WGS) entry which is preliminary data.</text>
</comment>
<dbReference type="OrthoDB" id="9796022at2"/>
<evidence type="ECO:0000313" key="1">
    <source>
        <dbReference type="EMBL" id="RTR18134.1"/>
    </source>
</evidence>
<proteinExistence type="predicted"/>
<sequence>MLIMVAGPYSSGGADAARRAENLRCLNEAAVAVFDRGHIPIIGVNAALPIIAAAGEERFDAIMMPVSLALAERCDACLRVGGPSEGADAEVQRFRDRGLPVYTSLDAVPVA</sequence>
<dbReference type="Gene3D" id="3.40.50.10400">
    <property type="entry name" value="Hypothetical protein PA1492"/>
    <property type="match status" value="1"/>
</dbReference>
<gene>
    <name evidence="1" type="ORF">EJ903_16730</name>
</gene>
<reference evidence="1 2" key="1">
    <citation type="submission" date="2018-12" db="EMBL/GenBank/DDBJ databases">
        <authorList>
            <person name="Yang Y."/>
        </authorList>
    </citation>
    <scope>NUCLEOTIDE SEQUENCE [LARGE SCALE GENOMIC DNA]</scope>
    <source>
        <strain evidence="1 2">L-25-5w-1</strain>
    </source>
</reference>
<accession>A0A431VF19</accession>
<name>A0A431VF19_9PROT</name>
<keyword evidence="2" id="KW-1185">Reference proteome</keyword>
<dbReference type="AlphaFoldDB" id="A0A431VF19"/>
<dbReference type="RefSeq" id="WP_126617489.1">
    <property type="nucleotide sequence ID" value="NZ_JBHUCY010000054.1"/>
</dbReference>
<evidence type="ECO:0000313" key="2">
    <source>
        <dbReference type="Proteomes" id="UP000277007"/>
    </source>
</evidence>